<reference evidence="2" key="2">
    <citation type="submission" date="2015-01" db="EMBL/GenBank/DDBJ databases">
        <title>Evolutionary Origins and Diversification of the Mycorrhizal Mutualists.</title>
        <authorList>
            <consortium name="DOE Joint Genome Institute"/>
            <consortium name="Mycorrhizal Genomics Consortium"/>
            <person name="Kohler A."/>
            <person name="Kuo A."/>
            <person name="Nagy L.G."/>
            <person name="Floudas D."/>
            <person name="Copeland A."/>
            <person name="Barry K.W."/>
            <person name="Cichocki N."/>
            <person name="Veneault-Fourrey C."/>
            <person name="LaButti K."/>
            <person name="Lindquist E.A."/>
            <person name="Lipzen A."/>
            <person name="Lundell T."/>
            <person name="Morin E."/>
            <person name="Murat C."/>
            <person name="Riley R."/>
            <person name="Ohm R."/>
            <person name="Sun H."/>
            <person name="Tunlid A."/>
            <person name="Henrissat B."/>
            <person name="Grigoriev I.V."/>
            <person name="Hibbett D.S."/>
            <person name="Martin F."/>
        </authorList>
    </citation>
    <scope>NUCLEOTIDE SEQUENCE [LARGE SCALE GENOMIC DNA]</scope>
    <source>
        <strain evidence="2">ATCC 200175</strain>
    </source>
</reference>
<dbReference type="EMBL" id="KN819780">
    <property type="protein sequence ID" value="KIJ07806.1"/>
    <property type="molecule type" value="Genomic_DNA"/>
</dbReference>
<dbReference type="Proteomes" id="UP000053647">
    <property type="component" value="Unassembled WGS sequence"/>
</dbReference>
<dbReference type="AlphaFoldDB" id="A0A0C9TKC3"/>
<gene>
    <name evidence="1" type="ORF">PAXINDRAFT_19022</name>
</gene>
<reference evidence="1 2" key="1">
    <citation type="submission" date="2014-06" db="EMBL/GenBank/DDBJ databases">
        <authorList>
            <consortium name="DOE Joint Genome Institute"/>
            <person name="Kuo A."/>
            <person name="Kohler A."/>
            <person name="Nagy L.G."/>
            <person name="Floudas D."/>
            <person name="Copeland A."/>
            <person name="Barry K.W."/>
            <person name="Cichocki N."/>
            <person name="Veneault-Fourrey C."/>
            <person name="LaButti K."/>
            <person name="Lindquist E.A."/>
            <person name="Lipzen A."/>
            <person name="Lundell T."/>
            <person name="Morin E."/>
            <person name="Murat C."/>
            <person name="Sun H."/>
            <person name="Tunlid A."/>
            <person name="Henrissat B."/>
            <person name="Grigoriev I.V."/>
            <person name="Hibbett D.S."/>
            <person name="Martin F."/>
            <person name="Nordberg H.P."/>
            <person name="Cantor M.N."/>
            <person name="Hua S.X."/>
        </authorList>
    </citation>
    <scope>NUCLEOTIDE SEQUENCE [LARGE SCALE GENOMIC DNA]</scope>
    <source>
        <strain evidence="1 2">ATCC 200175</strain>
    </source>
</reference>
<evidence type="ECO:0000313" key="1">
    <source>
        <dbReference type="EMBL" id="KIJ07806.1"/>
    </source>
</evidence>
<accession>A0A0C9TKC3</accession>
<evidence type="ECO:0000313" key="2">
    <source>
        <dbReference type="Proteomes" id="UP000053647"/>
    </source>
</evidence>
<proteinExistence type="predicted"/>
<keyword evidence="2" id="KW-1185">Reference proteome</keyword>
<sequence>MGESGFDGQWFGLTSDLRVKDACGRRGFSHMTVHMTVRIEAACPPRVRWGSSSSAALYPSFFPPLTHYPNRPTSNAFIHP</sequence>
<organism evidence="1 2">
    <name type="scientific">Paxillus involutus ATCC 200175</name>
    <dbReference type="NCBI Taxonomy" id="664439"/>
    <lineage>
        <taxon>Eukaryota</taxon>
        <taxon>Fungi</taxon>
        <taxon>Dikarya</taxon>
        <taxon>Basidiomycota</taxon>
        <taxon>Agaricomycotina</taxon>
        <taxon>Agaricomycetes</taxon>
        <taxon>Agaricomycetidae</taxon>
        <taxon>Boletales</taxon>
        <taxon>Paxilineae</taxon>
        <taxon>Paxillaceae</taxon>
        <taxon>Paxillus</taxon>
    </lineage>
</organism>
<name>A0A0C9TKC3_PAXIN</name>
<protein>
    <submittedName>
        <fullName evidence="1">Uncharacterized protein</fullName>
    </submittedName>
</protein>
<dbReference type="HOGENOM" id="CLU_2590438_0_0_1"/>